<reference evidence="6 7" key="1">
    <citation type="journal article" date="2013" name="Proc. Natl. Acad. Sci. U.S.A.">
        <title>The king cobra genome reveals dynamic gene evolution and adaptation in the snake venom system.</title>
        <authorList>
            <person name="Vonk F.J."/>
            <person name="Casewell N.R."/>
            <person name="Henkel C.V."/>
            <person name="Heimberg A.M."/>
            <person name="Jansen H.J."/>
            <person name="McCleary R.J."/>
            <person name="Kerkkamp H.M."/>
            <person name="Vos R.A."/>
            <person name="Guerreiro I."/>
            <person name="Calvete J.J."/>
            <person name="Wuster W."/>
            <person name="Woods A.E."/>
            <person name="Logan J.M."/>
            <person name="Harrison R.A."/>
            <person name="Castoe T.A."/>
            <person name="de Koning A.P."/>
            <person name="Pollock D.D."/>
            <person name="Yandell M."/>
            <person name="Calderon D."/>
            <person name="Renjifo C."/>
            <person name="Currier R.B."/>
            <person name="Salgado D."/>
            <person name="Pla D."/>
            <person name="Sanz L."/>
            <person name="Hyder A.S."/>
            <person name="Ribeiro J.M."/>
            <person name="Arntzen J.W."/>
            <person name="van den Thillart G.E."/>
            <person name="Boetzer M."/>
            <person name="Pirovano W."/>
            <person name="Dirks R.P."/>
            <person name="Spaink H.P."/>
            <person name="Duboule D."/>
            <person name="McGlinn E."/>
            <person name="Kini R.M."/>
            <person name="Richardson M.K."/>
        </authorList>
    </citation>
    <scope>NUCLEOTIDE SEQUENCE</scope>
    <source>
        <tissue evidence="6">Blood</tissue>
    </source>
</reference>
<keyword evidence="2 3" id="KW-0067">ATP-binding</keyword>
<dbReference type="InterPro" id="IPR027483">
    <property type="entry name" value="PInositol-4-P-4/5-kinase_C_sf"/>
</dbReference>
<feature type="region of interest" description="Disordered" evidence="4">
    <location>
        <begin position="748"/>
        <end position="767"/>
    </location>
</feature>
<comment type="caution">
    <text evidence="6">The sequence shown here is derived from an EMBL/GenBank/DDBJ whole genome shotgun (WGS) entry which is preliminary data.</text>
</comment>
<protein>
    <submittedName>
        <fullName evidence="6">1-phosphatidylinositol-3-phosphate 5-kinase</fullName>
    </submittedName>
</protein>
<evidence type="ECO:0000259" key="5">
    <source>
        <dbReference type="PROSITE" id="PS51455"/>
    </source>
</evidence>
<evidence type="ECO:0000256" key="3">
    <source>
        <dbReference type="PROSITE-ProRule" id="PRU00781"/>
    </source>
</evidence>
<dbReference type="InterPro" id="IPR043548">
    <property type="entry name" value="PIKfyve"/>
</dbReference>
<dbReference type="GO" id="GO:0052810">
    <property type="term" value="F:1-phosphatidylinositol-5-kinase activity"/>
    <property type="evidence" value="ECO:0007669"/>
    <property type="project" value="TreeGrafter"/>
</dbReference>
<dbReference type="OrthoDB" id="158357at2759"/>
<dbReference type="GO" id="GO:0000285">
    <property type="term" value="F:1-phosphatidylinositol-3-phosphate 5-kinase activity"/>
    <property type="evidence" value="ECO:0007669"/>
    <property type="project" value="InterPro"/>
</dbReference>
<dbReference type="InterPro" id="IPR002498">
    <property type="entry name" value="PInositol-4-P-4/5-kinase_core"/>
</dbReference>
<feature type="region of interest" description="Disordered" evidence="4">
    <location>
        <begin position="697"/>
        <end position="740"/>
    </location>
</feature>
<dbReference type="PANTHER" id="PTHR46715">
    <property type="entry name" value="1-PHOSPHATIDYLINOSITOL 3-PHOSPHATE 5-KINASE"/>
    <property type="match status" value="1"/>
</dbReference>
<dbReference type="Pfam" id="PF01504">
    <property type="entry name" value="PIP5K"/>
    <property type="match status" value="2"/>
</dbReference>
<organism evidence="6 7">
    <name type="scientific">Ophiophagus hannah</name>
    <name type="common">King cobra</name>
    <name type="synonym">Naja hannah</name>
    <dbReference type="NCBI Taxonomy" id="8665"/>
    <lineage>
        <taxon>Eukaryota</taxon>
        <taxon>Metazoa</taxon>
        <taxon>Chordata</taxon>
        <taxon>Craniata</taxon>
        <taxon>Vertebrata</taxon>
        <taxon>Euteleostomi</taxon>
        <taxon>Lepidosauria</taxon>
        <taxon>Squamata</taxon>
        <taxon>Bifurcata</taxon>
        <taxon>Unidentata</taxon>
        <taxon>Episquamata</taxon>
        <taxon>Toxicofera</taxon>
        <taxon>Serpentes</taxon>
        <taxon>Colubroidea</taxon>
        <taxon>Elapidae</taxon>
        <taxon>Elapinae</taxon>
        <taxon>Ophiophagus</taxon>
    </lineage>
</organism>
<dbReference type="SUPFAM" id="SSF52029">
    <property type="entry name" value="GroEL apical domain-like"/>
    <property type="match status" value="1"/>
</dbReference>
<dbReference type="GO" id="GO:0012506">
    <property type="term" value="C:vesicle membrane"/>
    <property type="evidence" value="ECO:0007669"/>
    <property type="project" value="TreeGrafter"/>
</dbReference>
<feature type="compositionally biased region" description="Polar residues" evidence="4">
    <location>
        <begin position="893"/>
        <end position="906"/>
    </location>
</feature>
<evidence type="ECO:0000313" key="7">
    <source>
        <dbReference type="Proteomes" id="UP000018936"/>
    </source>
</evidence>
<dbReference type="PANTHER" id="PTHR46715:SF1">
    <property type="entry name" value="1-PHOSPHATIDYLINOSITOL 3-PHOSPHATE 5-KINASE"/>
    <property type="match status" value="1"/>
</dbReference>
<dbReference type="InterPro" id="IPR027409">
    <property type="entry name" value="GroEL-like_apical_dom_sf"/>
</dbReference>
<dbReference type="InterPro" id="IPR027484">
    <property type="entry name" value="PInositol-4-P-5-kinase_N"/>
</dbReference>
<dbReference type="GO" id="GO:0046488">
    <property type="term" value="P:phosphatidylinositol metabolic process"/>
    <property type="evidence" value="ECO:0007669"/>
    <property type="project" value="UniProtKB-UniRule"/>
</dbReference>
<feature type="region of interest" description="Disordered" evidence="4">
    <location>
        <begin position="893"/>
        <end position="925"/>
    </location>
</feature>
<gene>
    <name evidence="6" type="primary">PIKFYVE</name>
    <name evidence="6" type="ORF">L345_11967</name>
</gene>
<proteinExistence type="predicted"/>
<dbReference type="CDD" id="cd17300">
    <property type="entry name" value="PIPKc_PIKfyve"/>
    <property type="match status" value="1"/>
</dbReference>
<keyword evidence="1 3" id="KW-0547">Nucleotide-binding</keyword>
<evidence type="ECO:0000256" key="4">
    <source>
        <dbReference type="SAM" id="MobiDB-lite"/>
    </source>
</evidence>
<name>V8NJL3_OPHHA</name>
<dbReference type="GO" id="GO:1903426">
    <property type="term" value="P:regulation of reactive oxygen species biosynthetic process"/>
    <property type="evidence" value="ECO:0007669"/>
    <property type="project" value="TreeGrafter"/>
</dbReference>
<dbReference type="SMART" id="SM00330">
    <property type="entry name" value="PIPKc"/>
    <property type="match status" value="1"/>
</dbReference>
<dbReference type="AlphaFoldDB" id="V8NJL3"/>
<feature type="compositionally biased region" description="Polar residues" evidence="4">
    <location>
        <begin position="723"/>
        <end position="737"/>
    </location>
</feature>
<dbReference type="Gene3D" id="3.50.7.10">
    <property type="entry name" value="GroEL"/>
    <property type="match status" value="1"/>
</dbReference>
<sequence length="1265" mass="143361">MTQGDVLMSMDQLLTKPHLGTCHKFYIQQTKTLMFFEGCPQHLGCTVKLRGAGEYELARVKEILIFMICVAYHSQLEISFLMDEFAMPPQLNKNGSFQSLMEEHGEEDGQQDLLNRDFDTAGKEADATSDKLPVTTESMSLDEIGSLGQRTLTEEDDQINGDLEEAPPQKQQGYYLVDSLYRTNIISEALLPLDLTEQQLGILDTEQLETLGVINDYQEPKSQAREFRDPLQDDTGLYITEEVTSSEDRLKTFSLAFKQELKDVILGISPVISFHEPFLLTERGMRCPTREYFSEQVFFSPLLNKEYKELDIRRKKQLLRDLSGLQGMNGSIQAKPIQIIPSHELVSTRIAEPLNSSSNLARMVADFRARGGRIVQKNTDPFVQSKEASAVKLGVRSEDDEKMFIQSESLWSQKPNPAMLQVPVLAHVMEFYGKNDLTLGVFLERYCFRPSYQCPNMFCETPMVHHIRRFVHGQGCVQIILKELDSPVPGYQHTILTYSWCRLCKQVTPVVPLSNDSWSMSFAKYLELRFYGYQYTRRANAEPCGHSIHHDYHQYFSYNQMVASFSYSAIRLLEVCVPHPKIYIKRQVPLKITMLQDLKDFSQKISQVYIAVDERLTSLKTDTFSKTREEKMEDLFAQKEMEEVEFRNWIEKIQARMLSSSLDTPQQLHSIFESSIAKKQSLCEMLQAWNNRLQDLFQQEKGRKRPSVPPSPGRLRQGEENKISSMDASPRNVSPALQNGEKEDRFLTTLSSQSSTSSSLLQLPTPPEIVSDQLTGGSTFTNVVSDPDAAGSSEDVFDGHLMGSMDSQVKEKSTMKAILANLLPGNSYNPIPSPFEPDKHYLMYEHERVPIAVCEKEPSSIIAFALSCKEYKNALDELSKLCLKSSIDEGFQSNSVAESRVKTNSPVRLPEMNVGQASQTTEAEQPKKPYGVLSFFRGTGGKSPDLSSQKKETLRGADSAYYQVGQTGKEGAESQGAENQDEIEGSDAQKKQLGNPHVELQFSDANAKFYCRIYYAGEFHKMREVILGSSEEDFIHSLSHSLPWQARGGKSGAAFYVTEDDRFILKQMPRLEKPTALAKILGVYRIGYKNSQNNTEKKLDLLVMENLFYGRKMAQVFDLKGSLRNRNVKTDTGKESCDVVLLDENLLKLVRDNPLYIRSHSKAVLKASIHSDSYFLSSHLIIDYSLLVGRDDTTNELVVGIIDYIRTFTWDKKLEMVVKSTGILGGQGKMPTVVSPELYRTRFCEAMDKYFLMVPDHWTGLGLNC</sequence>
<dbReference type="Gene3D" id="3.30.810.10">
    <property type="entry name" value="2-Layer Sandwich"/>
    <property type="match status" value="1"/>
</dbReference>
<dbReference type="FunFam" id="3.30.810.10:FF:000001">
    <property type="entry name" value="1-phosphatidylinositol 3-phosphate 5-kinase FAB1"/>
    <property type="match status" value="1"/>
</dbReference>
<dbReference type="Gene3D" id="3.30.800.10">
    <property type="entry name" value="Phosphatidylinositol Phosphate Kinase II Beta"/>
    <property type="match status" value="1"/>
</dbReference>
<dbReference type="GO" id="GO:0032438">
    <property type="term" value="P:melanosome organization"/>
    <property type="evidence" value="ECO:0007669"/>
    <property type="project" value="TreeGrafter"/>
</dbReference>
<keyword evidence="3 6" id="KW-0418">Kinase</keyword>
<dbReference type="Proteomes" id="UP000018936">
    <property type="component" value="Unassembled WGS sequence"/>
</dbReference>
<feature type="compositionally biased region" description="Low complexity" evidence="4">
    <location>
        <begin position="748"/>
        <end position="763"/>
    </location>
</feature>
<dbReference type="GO" id="GO:0090385">
    <property type="term" value="P:phagosome-lysosome fusion"/>
    <property type="evidence" value="ECO:0007669"/>
    <property type="project" value="TreeGrafter"/>
</dbReference>
<dbReference type="GO" id="GO:0030593">
    <property type="term" value="P:neutrophil chemotaxis"/>
    <property type="evidence" value="ECO:0007669"/>
    <property type="project" value="TreeGrafter"/>
</dbReference>
<feature type="region of interest" description="Disordered" evidence="4">
    <location>
        <begin position="968"/>
        <end position="988"/>
    </location>
</feature>
<keyword evidence="3" id="KW-0808">Transferase</keyword>
<evidence type="ECO:0000256" key="1">
    <source>
        <dbReference type="ARBA" id="ARBA00022741"/>
    </source>
</evidence>
<evidence type="ECO:0000256" key="2">
    <source>
        <dbReference type="ARBA" id="ARBA00022840"/>
    </source>
</evidence>
<keyword evidence="7" id="KW-1185">Reference proteome</keyword>
<dbReference type="PROSITE" id="PS51455">
    <property type="entry name" value="PIPK"/>
    <property type="match status" value="1"/>
</dbReference>
<feature type="domain" description="PIPK" evidence="5">
    <location>
        <begin position="947"/>
        <end position="1251"/>
    </location>
</feature>
<dbReference type="EMBL" id="AZIM01003344">
    <property type="protein sequence ID" value="ETE62275.1"/>
    <property type="molecule type" value="Genomic_DNA"/>
</dbReference>
<accession>V8NJL3</accession>
<dbReference type="SUPFAM" id="SSF56104">
    <property type="entry name" value="SAICAR synthase-like"/>
    <property type="match status" value="1"/>
</dbReference>
<dbReference type="InterPro" id="IPR044769">
    <property type="entry name" value="PIKfyve_PIPKc"/>
</dbReference>
<dbReference type="GO" id="GO:0031410">
    <property type="term" value="C:cytoplasmic vesicle"/>
    <property type="evidence" value="ECO:0007669"/>
    <property type="project" value="TreeGrafter"/>
</dbReference>
<evidence type="ECO:0000313" key="6">
    <source>
        <dbReference type="EMBL" id="ETE62275.1"/>
    </source>
</evidence>
<dbReference type="GO" id="GO:0005524">
    <property type="term" value="F:ATP binding"/>
    <property type="evidence" value="ECO:0007669"/>
    <property type="project" value="UniProtKB-UniRule"/>
</dbReference>